<reference evidence="1" key="1">
    <citation type="submission" date="2017-07" db="EMBL/GenBank/DDBJ databases">
        <title>Taro Niue Genome Assembly and Annotation.</title>
        <authorList>
            <person name="Atibalentja N."/>
            <person name="Keating K."/>
            <person name="Fields C.J."/>
        </authorList>
    </citation>
    <scope>NUCLEOTIDE SEQUENCE</scope>
    <source>
        <strain evidence="1">Niue_2</strain>
        <tissue evidence="1">Leaf</tissue>
    </source>
</reference>
<evidence type="ECO:0000313" key="2">
    <source>
        <dbReference type="Proteomes" id="UP000652761"/>
    </source>
</evidence>
<comment type="caution">
    <text evidence="1">The sequence shown here is derived from an EMBL/GenBank/DDBJ whole genome shotgun (WGS) entry which is preliminary data.</text>
</comment>
<organism evidence="1 2">
    <name type="scientific">Colocasia esculenta</name>
    <name type="common">Wild taro</name>
    <name type="synonym">Arum esculentum</name>
    <dbReference type="NCBI Taxonomy" id="4460"/>
    <lineage>
        <taxon>Eukaryota</taxon>
        <taxon>Viridiplantae</taxon>
        <taxon>Streptophyta</taxon>
        <taxon>Embryophyta</taxon>
        <taxon>Tracheophyta</taxon>
        <taxon>Spermatophyta</taxon>
        <taxon>Magnoliopsida</taxon>
        <taxon>Liliopsida</taxon>
        <taxon>Araceae</taxon>
        <taxon>Aroideae</taxon>
        <taxon>Colocasieae</taxon>
        <taxon>Colocasia</taxon>
    </lineage>
</organism>
<sequence>MPIAYRERAQWGRRRRERGSFLRINPLLPLVVCCAERGSTTGKAPTHPPPQRFPSMEVSCHVFCRHC</sequence>
<dbReference type="Proteomes" id="UP000652761">
    <property type="component" value="Unassembled WGS sequence"/>
</dbReference>
<dbReference type="EMBL" id="NMUH01003789">
    <property type="protein sequence ID" value="MQM07095.1"/>
    <property type="molecule type" value="Genomic_DNA"/>
</dbReference>
<protein>
    <submittedName>
        <fullName evidence="1">Uncharacterized protein</fullName>
    </submittedName>
</protein>
<dbReference type="AlphaFoldDB" id="A0A843WRK1"/>
<gene>
    <name evidence="1" type="ORF">Taro_039930</name>
</gene>
<name>A0A843WRK1_COLES</name>
<keyword evidence="2" id="KW-1185">Reference proteome</keyword>
<proteinExistence type="predicted"/>
<accession>A0A843WRK1</accession>
<evidence type="ECO:0000313" key="1">
    <source>
        <dbReference type="EMBL" id="MQM07095.1"/>
    </source>
</evidence>